<evidence type="ECO:0000313" key="3">
    <source>
        <dbReference type="Proteomes" id="UP001283361"/>
    </source>
</evidence>
<evidence type="ECO:0000256" key="1">
    <source>
        <dbReference type="SAM" id="MobiDB-lite"/>
    </source>
</evidence>
<feature type="region of interest" description="Disordered" evidence="1">
    <location>
        <begin position="76"/>
        <end position="110"/>
    </location>
</feature>
<feature type="compositionally biased region" description="Polar residues" evidence="1">
    <location>
        <begin position="76"/>
        <end position="99"/>
    </location>
</feature>
<protein>
    <submittedName>
        <fullName evidence="2">Uncharacterized protein</fullName>
    </submittedName>
</protein>
<gene>
    <name evidence="2" type="ORF">RRG08_022251</name>
</gene>
<dbReference type="AlphaFoldDB" id="A0AAE0ZQ91"/>
<comment type="caution">
    <text evidence="2">The sequence shown here is derived from an EMBL/GenBank/DDBJ whole genome shotgun (WGS) entry which is preliminary data.</text>
</comment>
<sequence>MLTTCTQIGLETSLAEARRQYLPHFLVPPFRSSLKWSQLDQDDVCEERAMLRRVTRVTAGAAPGGQAPVEIVLQMGKTTNSDDMSANQNQNGSYRQVTSERGMGESGNDS</sequence>
<keyword evidence="3" id="KW-1185">Reference proteome</keyword>
<dbReference type="EMBL" id="JAWDGP010003531">
    <property type="protein sequence ID" value="KAK3773539.1"/>
    <property type="molecule type" value="Genomic_DNA"/>
</dbReference>
<evidence type="ECO:0000313" key="2">
    <source>
        <dbReference type="EMBL" id="KAK3773539.1"/>
    </source>
</evidence>
<reference evidence="2" key="1">
    <citation type="journal article" date="2023" name="G3 (Bethesda)">
        <title>A reference genome for the long-term kleptoplast-retaining sea slug Elysia crispata morphotype clarki.</title>
        <authorList>
            <person name="Eastman K.E."/>
            <person name="Pendleton A.L."/>
            <person name="Shaikh M.A."/>
            <person name="Suttiyut T."/>
            <person name="Ogas R."/>
            <person name="Tomko P."/>
            <person name="Gavelis G."/>
            <person name="Widhalm J.R."/>
            <person name="Wisecaver J.H."/>
        </authorList>
    </citation>
    <scope>NUCLEOTIDE SEQUENCE</scope>
    <source>
        <strain evidence="2">ECLA1</strain>
    </source>
</reference>
<organism evidence="2 3">
    <name type="scientific">Elysia crispata</name>
    <name type="common">lettuce slug</name>
    <dbReference type="NCBI Taxonomy" id="231223"/>
    <lineage>
        <taxon>Eukaryota</taxon>
        <taxon>Metazoa</taxon>
        <taxon>Spiralia</taxon>
        <taxon>Lophotrochozoa</taxon>
        <taxon>Mollusca</taxon>
        <taxon>Gastropoda</taxon>
        <taxon>Heterobranchia</taxon>
        <taxon>Euthyneura</taxon>
        <taxon>Panpulmonata</taxon>
        <taxon>Sacoglossa</taxon>
        <taxon>Placobranchoidea</taxon>
        <taxon>Plakobranchidae</taxon>
        <taxon>Elysia</taxon>
    </lineage>
</organism>
<dbReference type="Proteomes" id="UP001283361">
    <property type="component" value="Unassembled WGS sequence"/>
</dbReference>
<proteinExistence type="predicted"/>
<accession>A0AAE0ZQ91</accession>
<name>A0AAE0ZQ91_9GAST</name>